<dbReference type="Proteomes" id="UP001601197">
    <property type="component" value="Unassembled WGS sequence"/>
</dbReference>
<evidence type="ECO:0008006" key="3">
    <source>
        <dbReference type="Google" id="ProtNLM"/>
    </source>
</evidence>
<evidence type="ECO:0000313" key="1">
    <source>
        <dbReference type="EMBL" id="MFE9173101.1"/>
    </source>
</evidence>
<organism evidence="1 2">
    <name type="scientific">Streptomyces kebangsaanensis</name>
    <dbReference type="NCBI Taxonomy" id="864058"/>
    <lineage>
        <taxon>Bacteria</taxon>
        <taxon>Bacillati</taxon>
        <taxon>Actinomycetota</taxon>
        <taxon>Actinomycetes</taxon>
        <taxon>Kitasatosporales</taxon>
        <taxon>Streptomycetaceae</taxon>
        <taxon>Streptomyces</taxon>
    </lineage>
</organism>
<proteinExistence type="predicted"/>
<comment type="caution">
    <text evidence="1">The sequence shown here is derived from an EMBL/GenBank/DDBJ whole genome shotgun (WGS) entry which is preliminary data.</text>
</comment>
<accession>A0ABW6KZ13</accession>
<keyword evidence="2" id="KW-1185">Reference proteome</keyword>
<dbReference type="RefSeq" id="WP_388351407.1">
    <property type="nucleotide sequence ID" value="NZ_JBIAFJ010000030.1"/>
</dbReference>
<name>A0ABW6KZ13_9ACTN</name>
<dbReference type="EMBL" id="JBIAFJ010000030">
    <property type="protein sequence ID" value="MFE9173101.1"/>
    <property type="molecule type" value="Genomic_DNA"/>
</dbReference>
<protein>
    <recommendedName>
        <fullName evidence="3">WXG100 family type VII secretion target</fullName>
    </recommendedName>
</protein>
<sequence length="758" mass="82292">MTTDLSKLTTAAERWDGMAKEFHKQETAYRRDVHGISMGQKWTGLSADAANRRFDITLKEFQNAQVETKAITSLLRDAHDQFVDLRKKLESARDEAVSKGMKVSGQGVVSHDTGKLSTSELSALHHDPDYQESVRKAVDSWQQRIDQLVRDVDDADKGVEVAFNAVVIDSDTTDGTTNGFNGQAQGDIEKYEAQEADDIAKRITNGEKVSAADLAELQRALRDNSGGKAFSQTFLNGLGPDGVIKFSNELNHLIQVPDKSLKNVYMDLQGGLADAVAKATQVPGSVTDVPPGSPKFNAWLASDDGRFYREWRQGLEKCGTKNYGPNTNPLYGYQLFVDMMRHSDVEYDDQFLYQMADDLIAVEKRRPDVFITWGSGHEGIRADALDGLLGVMSKNPDAATAFFDPKGNGVGADHVGNDHLHYLLGSGDGTRDWPKQVVTDFSVTKLEDPFTKVGLGLALEAAATGHPPLVHGQDPWPGMKHSEDQARVMHAIIKELAPSSGTHADVSANIRQPLANALGEYGSDTHKILTGVDIDYIRAAGGDGYFDREGSSHLAANAKDLVQVLRGISQDPQGYATLEKTELRHIGNELGRMPEGAARGDIIEKLENLGSGLGAYTAIKEHIVNDKRMDEYAEADWKVKAAYHFIGGALTPLYVTTGPVSIAYGDALQRGVDTLTTEIGNSMKADADAAANAAIADKYLNSNQKAAYMIDGWAQGRSDIDTSTPQGKEMAEKFTTDMLLGHNRGATTAGKYLRGTAG</sequence>
<reference evidence="1 2" key="1">
    <citation type="submission" date="2024-10" db="EMBL/GenBank/DDBJ databases">
        <title>The Natural Products Discovery Center: Release of the First 8490 Sequenced Strains for Exploring Actinobacteria Biosynthetic Diversity.</title>
        <authorList>
            <person name="Kalkreuter E."/>
            <person name="Kautsar S.A."/>
            <person name="Yang D."/>
            <person name="Bader C.D."/>
            <person name="Teijaro C.N."/>
            <person name="Fluegel L."/>
            <person name="Davis C.M."/>
            <person name="Simpson J.R."/>
            <person name="Lauterbach L."/>
            <person name="Steele A.D."/>
            <person name="Gui C."/>
            <person name="Meng S."/>
            <person name="Li G."/>
            <person name="Viehrig K."/>
            <person name="Ye F."/>
            <person name="Su P."/>
            <person name="Kiefer A.F."/>
            <person name="Nichols A."/>
            <person name="Cepeda A.J."/>
            <person name="Yan W."/>
            <person name="Fan B."/>
            <person name="Jiang Y."/>
            <person name="Adhikari A."/>
            <person name="Zheng C.-J."/>
            <person name="Schuster L."/>
            <person name="Cowan T.M."/>
            <person name="Smanski M.J."/>
            <person name="Chevrette M.G."/>
            <person name="De Carvalho L.P.S."/>
            <person name="Shen B."/>
        </authorList>
    </citation>
    <scope>NUCLEOTIDE SEQUENCE [LARGE SCALE GENOMIC DNA]</scope>
    <source>
        <strain evidence="1 2">NPDC007147</strain>
    </source>
</reference>
<gene>
    <name evidence="1" type="ORF">ACFYNZ_27150</name>
</gene>
<evidence type="ECO:0000313" key="2">
    <source>
        <dbReference type="Proteomes" id="UP001601197"/>
    </source>
</evidence>